<dbReference type="Gene3D" id="3.60.21.10">
    <property type="match status" value="1"/>
</dbReference>
<dbReference type="SUPFAM" id="SSF56300">
    <property type="entry name" value="Metallo-dependent phosphatases"/>
    <property type="match status" value="1"/>
</dbReference>
<gene>
    <name evidence="1" type="ORF">SAMN05428998_11327</name>
</gene>
<dbReference type="EMBL" id="FWZX01000013">
    <property type="protein sequence ID" value="SMF38439.1"/>
    <property type="molecule type" value="Genomic_DNA"/>
</dbReference>
<dbReference type="AlphaFoldDB" id="A0A1Y6BZV4"/>
<dbReference type="Proteomes" id="UP000192917">
    <property type="component" value="Unassembled WGS sequence"/>
</dbReference>
<dbReference type="InterPro" id="IPR029052">
    <property type="entry name" value="Metallo-depent_PP-like"/>
</dbReference>
<reference evidence="1 2" key="1">
    <citation type="submission" date="2017-04" db="EMBL/GenBank/DDBJ databases">
        <authorList>
            <person name="Afonso C.L."/>
            <person name="Miller P.J."/>
            <person name="Scott M.A."/>
            <person name="Spackman E."/>
            <person name="Goraichik I."/>
            <person name="Dimitrov K.M."/>
            <person name="Suarez D.L."/>
            <person name="Swayne D.E."/>
        </authorList>
    </citation>
    <scope>NUCLEOTIDE SEQUENCE [LARGE SCALE GENOMIC DNA]</scope>
    <source>
        <strain evidence="1 2">USBA 355</strain>
    </source>
</reference>
<protein>
    <submittedName>
        <fullName evidence="1">Serine/threonine protein phosphatase 1</fullName>
    </submittedName>
</protein>
<dbReference type="RefSeq" id="WP_085123710.1">
    <property type="nucleotide sequence ID" value="NZ_FWZX01000013.1"/>
</dbReference>
<accession>A0A1Y6BZV4</accession>
<name>A0A1Y6BZV4_9PROT</name>
<sequence length="266" mass="28834">MSDRPIFATLPQARRVWAVASVHGEAERLRRLHDLLWPRLQPGDRLVYLGNLLGHGAAVAETLDEVLLFRRAVMAVEPAEAAHVVLLRGGQEEMWQKLLQLQFATDPKAVLDWMLDNGVGATLEAYGGSVEEARRQAATGVVGITRWTQQLRASIQAHGGHFEVFGALRRAAFTDDGGLLFVNAGLDPSRPLEAQRDSFWWGGAGFAGLTQPYGGYRRIVRGFERSHPGLVESPFTVTLDGGCGFGGPLLAGCLALGGELLETLEA</sequence>
<evidence type="ECO:0000313" key="2">
    <source>
        <dbReference type="Proteomes" id="UP000192917"/>
    </source>
</evidence>
<organism evidence="1 2">
    <name type="scientific">Tistlia consotensis USBA 355</name>
    <dbReference type="NCBI Taxonomy" id="560819"/>
    <lineage>
        <taxon>Bacteria</taxon>
        <taxon>Pseudomonadati</taxon>
        <taxon>Pseudomonadota</taxon>
        <taxon>Alphaproteobacteria</taxon>
        <taxon>Rhodospirillales</taxon>
        <taxon>Rhodovibrionaceae</taxon>
        <taxon>Tistlia</taxon>
    </lineage>
</organism>
<keyword evidence="2" id="KW-1185">Reference proteome</keyword>
<evidence type="ECO:0000313" key="1">
    <source>
        <dbReference type="EMBL" id="SMF38439.1"/>
    </source>
</evidence>
<proteinExistence type="predicted"/>
<dbReference type="STRING" id="560819.SAMN05428998_11327"/>